<accession>B6BJ40</accession>
<proteinExistence type="predicted"/>
<evidence type="ECO:0000313" key="2">
    <source>
        <dbReference type="Proteomes" id="UP000006431"/>
    </source>
</evidence>
<dbReference type="PATRIC" id="fig|929558.5.peg.2022"/>
<keyword evidence="2" id="KW-1185">Reference proteome</keyword>
<name>B6BJ40_SULGG</name>
<dbReference type="EMBL" id="AFRZ01000001">
    <property type="protein sequence ID" value="EHP30555.1"/>
    <property type="molecule type" value="Genomic_DNA"/>
</dbReference>
<dbReference type="Proteomes" id="UP000006431">
    <property type="component" value="Unassembled WGS sequence"/>
</dbReference>
<evidence type="ECO:0000313" key="1">
    <source>
        <dbReference type="EMBL" id="EHP30555.1"/>
    </source>
</evidence>
<comment type="caution">
    <text evidence="1">The sequence shown here is derived from an EMBL/GenBank/DDBJ whole genome shotgun (WGS) entry which is preliminary data.</text>
</comment>
<gene>
    <name evidence="1" type="ORF">SMGD1_2032</name>
</gene>
<reference evidence="1 2" key="1">
    <citation type="journal article" date="2012" name="Proc. Natl. Acad. Sci. U.S.A.">
        <title>Genome and physiology of a model Epsilonproteobacterium responsible for sulfide detoxification in marine oxygen depletion zones.</title>
        <authorList>
            <person name="Grote J."/>
            <person name="Schott T."/>
            <person name="Bruckner C.G."/>
            <person name="Glockner F.O."/>
            <person name="Jost G."/>
            <person name="Teeling H."/>
            <person name="Labrenz M."/>
            <person name="Jurgens K."/>
        </authorList>
    </citation>
    <scope>NUCLEOTIDE SEQUENCE [LARGE SCALE GENOMIC DNA]</scope>
    <source>
        <strain evidence="1 2">GD1</strain>
    </source>
</reference>
<protein>
    <submittedName>
        <fullName evidence="1">Uncharacterized protein</fullName>
    </submittedName>
</protein>
<sequence length="83" mass="9698">MVLEAMTKSINECLGVHEGINPDNNEKYIRELYIQTIKYLKGLKSIIIKELSTETSSHLQNTHFIELNLLRQTTYYKLNTTRP</sequence>
<dbReference type="HOGENOM" id="CLU_2541335_0_0_7"/>
<dbReference type="AlphaFoldDB" id="B6BJ40"/>
<organism evidence="1 2">
    <name type="scientific">Sulfurimonas gotlandica (strain DSM 19862 / JCM 16533 / GD1)</name>
    <dbReference type="NCBI Taxonomy" id="929558"/>
    <lineage>
        <taxon>Bacteria</taxon>
        <taxon>Pseudomonadati</taxon>
        <taxon>Campylobacterota</taxon>
        <taxon>Epsilonproteobacteria</taxon>
        <taxon>Campylobacterales</taxon>
        <taxon>Sulfurimonadaceae</taxon>
        <taxon>Sulfurimonas</taxon>
    </lineage>
</organism>
<accession>H1FWX9</accession>